<evidence type="ECO:0000313" key="1">
    <source>
        <dbReference type="EMBL" id="KKL22510.1"/>
    </source>
</evidence>
<protein>
    <submittedName>
        <fullName evidence="1">Uncharacterized protein</fullName>
    </submittedName>
</protein>
<dbReference type="EMBL" id="LAZR01037322">
    <property type="protein sequence ID" value="KKL22510.1"/>
    <property type="molecule type" value="Genomic_DNA"/>
</dbReference>
<gene>
    <name evidence="1" type="ORF">LCGC14_2434730</name>
</gene>
<comment type="caution">
    <text evidence="1">The sequence shown here is derived from an EMBL/GenBank/DDBJ whole genome shotgun (WGS) entry which is preliminary data.</text>
</comment>
<feature type="non-terminal residue" evidence="1">
    <location>
        <position position="181"/>
    </location>
</feature>
<dbReference type="AlphaFoldDB" id="A0A0F9BKZ8"/>
<organism evidence="1">
    <name type="scientific">marine sediment metagenome</name>
    <dbReference type="NCBI Taxonomy" id="412755"/>
    <lineage>
        <taxon>unclassified sequences</taxon>
        <taxon>metagenomes</taxon>
        <taxon>ecological metagenomes</taxon>
    </lineage>
</organism>
<accession>A0A0F9BKZ8</accession>
<name>A0A0F9BKZ8_9ZZZZ</name>
<reference evidence="1" key="1">
    <citation type="journal article" date="2015" name="Nature">
        <title>Complex archaea that bridge the gap between prokaryotes and eukaryotes.</title>
        <authorList>
            <person name="Spang A."/>
            <person name="Saw J.H."/>
            <person name="Jorgensen S.L."/>
            <person name="Zaremba-Niedzwiedzka K."/>
            <person name="Martijn J."/>
            <person name="Lind A.E."/>
            <person name="van Eijk R."/>
            <person name="Schleper C."/>
            <person name="Guy L."/>
            <person name="Ettema T.J."/>
        </authorList>
    </citation>
    <scope>NUCLEOTIDE SEQUENCE</scope>
</reference>
<sequence>MFKKAFVAFLLFLLIATPAIAAIAFDATANGQDSNVSSLTWSHTCTGADLVLIVGVSTRGDDGDAVPDGVTYNGVAMTLIDGQGFATVLFSSLWQLKAPATGANNVVVSWTTNTVRVVGGSMSFTGVDQTNPIDASNKATGNSTAPSVAVTTVADNAWIVDNLGFRTGSSETVTLDAGDSE</sequence>
<proteinExistence type="predicted"/>